<reference evidence="1 2" key="1">
    <citation type="submission" date="2021-03" db="EMBL/GenBank/DDBJ databases">
        <title>Genomic Encyclopedia of Type Strains, Phase IV (KMG-IV): sequencing the most valuable type-strain genomes for metagenomic binning, comparative biology and taxonomic classification.</title>
        <authorList>
            <person name="Goeker M."/>
        </authorList>
    </citation>
    <scope>NUCLEOTIDE SEQUENCE [LARGE SCALE GENOMIC DNA]</scope>
    <source>
        <strain evidence="1 2">DSM 3984</strain>
    </source>
</reference>
<accession>A0ABS4F0Y9</accession>
<organism evidence="1 2">
    <name type="scientific">Clostridium moniliforme</name>
    <dbReference type="NCBI Taxonomy" id="39489"/>
    <lineage>
        <taxon>Bacteria</taxon>
        <taxon>Bacillati</taxon>
        <taxon>Bacillota</taxon>
        <taxon>Clostridia</taxon>
        <taxon>Eubacteriales</taxon>
        <taxon>Clostridiaceae</taxon>
        <taxon>Clostridium</taxon>
    </lineage>
</organism>
<evidence type="ECO:0008006" key="3">
    <source>
        <dbReference type="Google" id="ProtNLM"/>
    </source>
</evidence>
<dbReference type="RefSeq" id="WP_209796784.1">
    <property type="nucleotide sequence ID" value="NZ_JAGGJZ010000003.1"/>
</dbReference>
<gene>
    <name evidence="1" type="ORF">J2Z53_001485</name>
</gene>
<sequence length="61" mass="7003">MSNLNLLELQNLRHLIGAHGTIEHKLEDYAKHCTDPNIIQMLQKDAQDAKNSKETLMSFLK</sequence>
<protein>
    <recommendedName>
        <fullName evidence="3">Spore coat protein</fullName>
    </recommendedName>
</protein>
<comment type="caution">
    <text evidence="1">The sequence shown here is derived from an EMBL/GenBank/DDBJ whole genome shotgun (WGS) entry which is preliminary data.</text>
</comment>
<proteinExistence type="predicted"/>
<dbReference type="Proteomes" id="UP000783390">
    <property type="component" value="Unassembled WGS sequence"/>
</dbReference>
<keyword evidence="2" id="KW-1185">Reference proteome</keyword>
<name>A0ABS4F0Y9_9CLOT</name>
<dbReference type="EMBL" id="JAGGJZ010000003">
    <property type="protein sequence ID" value="MBP1889902.1"/>
    <property type="molecule type" value="Genomic_DNA"/>
</dbReference>
<evidence type="ECO:0000313" key="1">
    <source>
        <dbReference type="EMBL" id="MBP1889902.1"/>
    </source>
</evidence>
<evidence type="ECO:0000313" key="2">
    <source>
        <dbReference type="Proteomes" id="UP000783390"/>
    </source>
</evidence>